<dbReference type="SUPFAM" id="SSF55874">
    <property type="entry name" value="ATPase domain of HSP90 chaperone/DNA topoisomerase II/histidine kinase"/>
    <property type="match status" value="1"/>
</dbReference>
<dbReference type="AlphaFoldDB" id="A0A0J6CXJ7"/>
<dbReference type="STRING" id="157733.AB986_12600"/>
<evidence type="ECO:0000256" key="12">
    <source>
        <dbReference type="ARBA" id="ARBA00023012"/>
    </source>
</evidence>
<dbReference type="InterPro" id="IPR036097">
    <property type="entry name" value="HisK_dim/P_sf"/>
</dbReference>
<dbReference type="InterPro" id="IPR003661">
    <property type="entry name" value="HisK_dim/P_dom"/>
</dbReference>
<name>A0A0J6CXJ7_9BACL</name>
<evidence type="ECO:0000256" key="10">
    <source>
        <dbReference type="ARBA" id="ARBA00022840"/>
    </source>
</evidence>
<protein>
    <recommendedName>
        <fullName evidence="3">histidine kinase</fullName>
        <ecNumber evidence="3">2.7.13.3</ecNumber>
    </recommendedName>
</protein>
<gene>
    <name evidence="17" type="ORF">AB986_12600</name>
</gene>
<keyword evidence="6" id="KW-0808">Transferase</keyword>
<evidence type="ECO:0000259" key="16">
    <source>
        <dbReference type="PROSITE" id="PS50885"/>
    </source>
</evidence>
<keyword evidence="7 14" id="KW-0812">Transmembrane</keyword>
<keyword evidence="10" id="KW-0067">ATP-binding</keyword>
<keyword evidence="9" id="KW-0418">Kinase</keyword>
<dbReference type="Gene3D" id="1.10.287.130">
    <property type="match status" value="1"/>
</dbReference>
<evidence type="ECO:0000256" key="13">
    <source>
        <dbReference type="ARBA" id="ARBA00023136"/>
    </source>
</evidence>
<evidence type="ECO:0000256" key="9">
    <source>
        <dbReference type="ARBA" id="ARBA00022777"/>
    </source>
</evidence>
<dbReference type="PROSITE" id="PS50885">
    <property type="entry name" value="HAMP"/>
    <property type="match status" value="1"/>
</dbReference>
<keyword evidence="18" id="KW-1185">Reference proteome</keyword>
<dbReference type="Pfam" id="PF00672">
    <property type="entry name" value="HAMP"/>
    <property type="match status" value="1"/>
</dbReference>
<dbReference type="SMART" id="SM00304">
    <property type="entry name" value="HAMP"/>
    <property type="match status" value="1"/>
</dbReference>
<evidence type="ECO:0000256" key="3">
    <source>
        <dbReference type="ARBA" id="ARBA00012438"/>
    </source>
</evidence>
<proteinExistence type="predicted"/>
<evidence type="ECO:0000256" key="8">
    <source>
        <dbReference type="ARBA" id="ARBA00022741"/>
    </source>
</evidence>
<dbReference type="CDD" id="cd00075">
    <property type="entry name" value="HATPase"/>
    <property type="match status" value="1"/>
</dbReference>
<dbReference type="InterPro" id="IPR003594">
    <property type="entry name" value="HATPase_dom"/>
</dbReference>
<keyword evidence="13 14" id="KW-0472">Membrane</keyword>
<evidence type="ECO:0000256" key="7">
    <source>
        <dbReference type="ARBA" id="ARBA00022692"/>
    </source>
</evidence>
<dbReference type="InterPro" id="IPR004358">
    <property type="entry name" value="Sig_transdc_His_kin-like_C"/>
</dbReference>
<accession>A0A0J6CXJ7</accession>
<evidence type="ECO:0000256" key="2">
    <source>
        <dbReference type="ARBA" id="ARBA00004651"/>
    </source>
</evidence>
<evidence type="ECO:0000256" key="6">
    <source>
        <dbReference type="ARBA" id="ARBA00022679"/>
    </source>
</evidence>
<sequence>MNDKREPLKKQIRNTILKTILYSFLSTVGVVIVFILVIKSIDNKYYANYYEAQVPTVESFVHKMGGRLLTYDSTIKEKLDNVIPLSGMNYQVMDTEGNVYYQYKYMHPMEDSSSVVNSINTAKLDEERVTEYIPITNEDNVLIGAVRIQYQIQSIAENIMRYVFLLVFILPFIFIVLFTYLFGGRLWSRIYTPINELLQATNQVREENLSFTLTPKQNDEIGDLTVAFETMKIALQKSLKKQWKLEQDRQEFVDAIIHDVKTPLTIMSANAEILSKKIDESNMKYTKAIRKQVARVTMLVKELVGAEDMPQELMPLKTTFIEPKHYFLQEFQEYQRFIEIKGFLFCIECIDHRESSELVAIDTQRIRQVLDNIISNGVRYTPKGGEISVLLELYSYEVSITIHDSGPGFEFKDIPHIFDKYYQNEDSKRSNNGDQDKGLGLFIVKKIVEAHGGTVEACNKKGACIAFSLPS</sequence>
<dbReference type="EC" id="2.7.13.3" evidence="3"/>
<dbReference type="Pfam" id="PF02518">
    <property type="entry name" value="HATPase_c"/>
    <property type="match status" value="1"/>
</dbReference>
<feature type="domain" description="HAMP" evidence="16">
    <location>
        <begin position="188"/>
        <end position="240"/>
    </location>
</feature>
<dbReference type="PANTHER" id="PTHR45528:SF1">
    <property type="entry name" value="SENSOR HISTIDINE KINASE CPXA"/>
    <property type="match status" value="1"/>
</dbReference>
<dbReference type="RefSeq" id="WP_048311480.1">
    <property type="nucleotide sequence ID" value="NZ_CP119526.1"/>
</dbReference>
<dbReference type="InterPro" id="IPR005467">
    <property type="entry name" value="His_kinase_dom"/>
</dbReference>
<dbReference type="Gene3D" id="6.10.340.10">
    <property type="match status" value="1"/>
</dbReference>
<dbReference type="Gene3D" id="3.30.565.10">
    <property type="entry name" value="Histidine kinase-like ATPase, C-terminal domain"/>
    <property type="match status" value="1"/>
</dbReference>
<keyword evidence="11 14" id="KW-1133">Transmembrane helix</keyword>
<keyword evidence="8" id="KW-0547">Nucleotide-binding</keyword>
<evidence type="ECO:0000256" key="11">
    <source>
        <dbReference type="ARBA" id="ARBA00022989"/>
    </source>
</evidence>
<evidence type="ECO:0000256" key="14">
    <source>
        <dbReference type="SAM" id="Phobius"/>
    </source>
</evidence>
<dbReference type="PANTHER" id="PTHR45528">
    <property type="entry name" value="SENSOR HISTIDINE KINASE CPXA"/>
    <property type="match status" value="1"/>
</dbReference>
<dbReference type="SMART" id="SM00387">
    <property type="entry name" value="HATPase_c"/>
    <property type="match status" value="1"/>
</dbReference>
<evidence type="ECO:0000259" key="15">
    <source>
        <dbReference type="PROSITE" id="PS50109"/>
    </source>
</evidence>
<dbReference type="InterPro" id="IPR050398">
    <property type="entry name" value="HssS/ArlS-like"/>
</dbReference>
<dbReference type="SUPFAM" id="SSF158472">
    <property type="entry name" value="HAMP domain-like"/>
    <property type="match status" value="1"/>
</dbReference>
<comment type="catalytic activity">
    <reaction evidence="1">
        <text>ATP + protein L-histidine = ADP + protein N-phospho-L-histidine.</text>
        <dbReference type="EC" id="2.7.13.3"/>
    </reaction>
</comment>
<feature type="domain" description="Histidine kinase" evidence="15">
    <location>
        <begin position="255"/>
        <end position="471"/>
    </location>
</feature>
<dbReference type="SUPFAM" id="SSF47384">
    <property type="entry name" value="Homodimeric domain of signal transducing histidine kinase"/>
    <property type="match status" value="1"/>
</dbReference>
<dbReference type="Pfam" id="PF00512">
    <property type="entry name" value="HisKA"/>
    <property type="match status" value="1"/>
</dbReference>
<keyword evidence="12" id="KW-0902">Two-component regulatory system</keyword>
<dbReference type="InterPro" id="IPR036890">
    <property type="entry name" value="HATPase_C_sf"/>
</dbReference>
<dbReference type="InterPro" id="IPR003660">
    <property type="entry name" value="HAMP_dom"/>
</dbReference>
<comment type="caution">
    <text evidence="17">The sequence shown here is derived from an EMBL/GenBank/DDBJ whole genome shotgun (WGS) entry which is preliminary data.</text>
</comment>
<dbReference type="Proteomes" id="UP000035996">
    <property type="component" value="Unassembled WGS sequence"/>
</dbReference>
<evidence type="ECO:0000256" key="4">
    <source>
        <dbReference type="ARBA" id="ARBA00022475"/>
    </source>
</evidence>
<dbReference type="GO" id="GO:0000155">
    <property type="term" value="F:phosphorelay sensor kinase activity"/>
    <property type="evidence" value="ECO:0007669"/>
    <property type="project" value="InterPro"/>
</dbReference>
<dbReference type="GO" id="GO:0005886">
    <property type="term" value="C:plasma membrane"/>
    <property type="evidence" value="ECO:0007669"/>
    <property type="project" value="UniProtKB-SubCell"/>
</dbReference>
<feature type="transmembrane region" description="Helical" evidence="14">
    <location>
        <begin position="162"/>
        <end position="183"/>
    </location>
</feature>
<dbReference type="CDD" id="cd00082">
    <property type="entry name" value="HisKA"/>
    <property type="match status" value="1"/>
</dbReference>
<dbReference type="PROSITE" id="PS50109">
    <property type="entry name" value="HIS_KIN"/>
    <property type="match status" value="1"/>
</dbReference>
<dbReference type="SMART" id="SM00388">
    <property type="entry name" value="HisKA"/>
    <property type="match status" value="1"/>
</dbReference>
<feature type="transmembrane region" description="Helical" evidence="14">
    <location>
        <begin position="20"/>
        <end position="38"/>
    </location>
</feature>
<keyword evidence="4" id="KW-1003">Cell membrane</keyword>
<dbReference type="OrthoDB" id="84942at2"/>
<dbReference type="CDD" id="cd06225">
    <property type="entry name" value="HAMP"/>
    <property type="match status" value="1"/>
</dbReference>
<evidence type="ECO:0000256" key="1">
    <source>
        <dbReference type="ARBA" id="ARBA00000085"/>
    </source>
</evidence>
<dbReference type="GO" id="GO:0005524">
    <property type="term" value="F:ATP binding"/>
    <property type="evidence" value="ECO:0007669"/>
    <property type="project" value="UniProtKB-KW"/>
</dbReference>
<comment type="subcellular location">
    <subcellularLocation>
        <location evidence="2">Cell membrane</location>
        <topology evidence="2">Multi-pass membrane protein</topology>
    </subcellularLocation>
</comment>
<evidence type="ECO:0000313" key="17">
    <source>
        <dbReference type="EMBL" id="KMM36769.1"/>
    </source>
</evidence>
<reference evidence="17" key="1">
    <citation type="submission" date="2015-06" db="EMBL/GenBank/DDBJ databases">
        <authorList>
            <person name="Liu B."/>
            <person name="Wang J."/>
            <person name="Zhu Y."/>
            <person name="Liu G."/>
            <person name="Chen Q."/>
            <person name="Zheng C."/>
            <person name="Che J."/>
            <person name="Ge C."/>
            <person name="Shi H."/>
            <person name="Pan Z."/>
            <person name="Liu X."/>
        </authorList>
    </citation>
    <scope>NUCLEOTIDE SEQUENCE [LARGE SCALE GENOMIC DNA]</scope>
    <source>
        <strain evidence="17">DSM 16346</strain>
    </source>
</reference>
<dbReference type="EMBL" id="LELK01000004">
    <property type="protein sequence ID" value="KMM36769.1"/>
    <property type="molecule type" value="Genomic_DNA"/>
</dbReference>
<evidence type="ECO:0000313" key="18">
    <source>
        <dbReference type="Proteomes" id="UP000035996"/>
    </source>
</evidence>
<evidence type="ECO:0000256" key="5">
    <source>
        <dbReference type="ARBA" id="ARBA00022553"/>
    </source>
</evidence>
<dbReference type="PRINTS" id="PR00344">
    <property type="entry name" value="BCTRLSENSOR"/>
</dbReference>
<keyword evidence="5" id="KW-0597">Phosphoprotein</keyword>
<organism evidence="17 18">
    <name type="scientific">Guptibacillus hwajinpoensis</name>
    <dbReference type="NCBI Taxonomy" id="208199"/>
    <lineage>
        <taxon>Bacteria</taxon>
        <taxon>Bacillati</taxon>
        <taxon>Bacillota</taxon>
        <taxon>Bacilli</taxon>
        <taxon>Bacillales</taxon>
        <taxon>Guptibacillaceae</taxon>
        <taxon>Guptibacillus</taxon>
    </lineage>
</organism>